<evidence type="ECO:0000313" key="2">
    <source>
        <dbReference type="EMBL" id="MCI36262.1"/>
    </source>
</evidence>
<feature type="compositionally biased region" description="Low complexity" evidence="1">
    <location>
        <begin position="68"/>
        <end position="79"/>
    </location>
</feature>
<organism evidence="2 3">
    <name type="scientific">Trifolium medium</name>
    <dbReference type="NCBI Taxonomy" id="97028"/>
    <lineage>
        <taxon>Eukaryota</taxon>
        <taxon>Viridiplantae</taxon>
        <taxon>Streptophyta</taxon>
        <taxon>Embryophyta</taxon>
        <taxon>Tracheophyta</taxon>
        <taxon>Spermatophyta</taxon>
        <taxon>Magnoliopsida</taxon>
        <taxon>eudicotyledons</taxon>
        <taxon>Gunneridae</taxon>
        <taxon>Pentapetalae</taxon>
        <taxon>rosids</taxon>
        <taxon>fabids</taxon>
        <taxon>Fabales</taxon>
        <taxon>Fabaceae</taxon>
        <taxon>Papilionoideae</taxon>
        <taxon>50 kb inversion clade</taxon>
        <taxon>NPAAA clade</taxon>
        <taxon>Hologalegina</taxon>
        <taxon>IRL clade</taxon>
        <taxon>Trifolieae</taxon>
        <taxon>Trifolium</taxon>
    </lineage>
</organism>
<proteinExistence type="predicted"/>
<name>A0A392RJC6_9FABA</name>
<sequence>ADVVEDSQSEESVEKTVSLGDEDTESEKTVAESQGAIDLDEVESMEEPQPKSDQDGIVNRLRSRKGKTTTTTVVTPVATKKVKDPALKPVKFGHGSTWSKGTSPSENKKKPLKRKSAPLSESEYEVEKDAPS</sequence>
<feature type="non-terminal residue" evidence="2">
    <location>
        <position position="132"/>
    </location>
</feature>
<evidence type="ECO:0000313" key="3">
    <source>
        <dbReference type="Proteomes" id="UP000265520"/>
    </source>
</evidence>
<keyword evidence="3" id="KW-1185">Reference proteome</keyword>
<comment type="caution">
    <text evidence="2">The sequence shown here is derived from an EMBL/GenBank/DDBJ whole genome shotgun (WGS) entry which is preliminary data.</text>
</comment>
<feature type="non-terminal residue" evidence="2">
    <location>
        <position position="1"/>
    </location>
</feature>
<dbReference type="Proteomes" id="UP000265520">
    <property type="component" value="Unassembled WGS sequence"/>
</dbReference>
<feature type="region of interest" description="Disordered" evidence="1">
    <location>
        <begin position="1"/>
        <end position="132"/>
    </location>
</feature>
<dbReference type="AlphaFoldDB" id="A0A392RJC6"/>
<reference evidence="2 3" key="1">
    <citation type="journal article" date="2018" name="Front. Plant Sci.">
        <title>Red Clover (Trifolium pratense) and Zigzag Clover (T. medium) - A Picture of Genomic Similarities and Differences.</title>
        <authorList>
            <person name="Dluhosova J."/>
            <person name="Istvanek J."/>
            <person name="Nedelnik J."/>
            <person name="Repkova J."/>
        </authorList>
    </citation>
    <scope>NUCLEOTIDE SEQUENCE [LARGE SCALE GENOMIC DNA]</scope>
    <source>
        <strain evidence="3">cv. 10/8</strain>
        <tissue evidence="2">Leaf</tissue>
    </source>
</reference>
<feature type="compositionally biased region" description="Acidic residues" evidence="1">
    <location>
        <begin position="1"/>
        <end position="11"/>
    </location>
</feature>
<evidence type="ECO:0000256" key="1">
    <source>
        <dbReference type="SAM" id="MobiDB-lite"/>
    </source>
</evidence>
<feature type="compositionally biased region" description="Polar residues" evidence="1">
    <location>
        <begin position="96"/>
        <end position="105"/>
    </location>
</feature>
<evidence type="ECO:0008006" key="4">
    <source>
        <dbReference type="Google" id="ProtNLM"/>
    </source>
</evidence>
<protein>
    <recommendedName>
        <fullName evidence="4">Envelope-like protein</fullName>
    </recommendedName>
</protein>
<accession>A0A392RJC6</accession>
<dbReference type="EMBL" id="LXQA010232140">
    <property type="protein sequence ID" value="MCI36262.1"/>
    <property type="molecule type" value="Genomic_DNA"/>
</dbReference>